<dbReference type="SUPFAM" id="SSF69118">
    <property type="entry name" value="AhpD-like"/>
    <property type="match status" value="1"/>
</dbReference>
<gene>
    <name evidence="2" type="ORF">GCM10023209_15870</name>
</gene>
<dbReference type="EMBL" id="BAABHW010000002">
    <property type="protein sequence ID" value="GAA5071788.1"/>
    <property type="molecule type" value="Genomic_DNA"/>
</dbReference>
<dbReference type="Proteomes" id="UP001499910">
    <property type="component" value="Unassembled WGS sequence"/>
</dbReference>
<sequence>MTSDKPTNPFEAMMRQSQEMAETWVKAVNPALANMSPLGFDKAWPTVPADMLEMFMGKQFNPQGLDAKTRLLLTLMGLTIQGAQAEAQVRLTVRHAIEAGASSQEVAETIAMAALFGGVPAMNKAMDLAKEVIDGEKE</sequence>
<dbReference type="Pfam" id="PF02627">
    <property type="entry name" value="CMD"/>
    <property type="match status" value="1"/>
</dbReference>
<dbReference type="InterPro" id="IPR029032">
    <property type="entry name" value="AhpD-like"/>
</dbReference>
<dbReference type="Gene3D" id="1.20.1290.10">
    <property type="entry name" value="AhpD-like"/>
    <property type="match status" value="1"/>
</dbReference>
<reference evidence="3" key="1">
    <citation type="journal article" date="2019" name="Int. J. Syst. Evol. Microbiol.">
        <title>The Global Catalogue of Microorganisms (GCM) 10K type strain sequencing project: providing services to taxonomists for standard genome sequencing and annotation.</title>
        <authorList>
            <consortium name="The Broad Institute Genomics Platform"/>
            <consortium name="The Broad Institute Genome Sequencing Center for Infectious Disease"/>
            <person name="Wu L."/>
            <person name="Ma J."/>
        </authorList>
    </citation>
    <scope>NUCLEOTIDE SEQUENCE [LARGE SCALE GENOMIC DNA]</scope>
    <source>
        <strain evidence="3">JCM 18015</strain>
    </source>
</reference>
<feature type="domain" description="Carboxymuconolactone decarboxylase-like" evidence="1">
    <location>
        <begin position="49"/>
        <end position="131"/>
    </location>
</feature>
<organism evidence="2 3">
    <name type="scientific">[Roseibacterium] beibuensis</name>
    <dbReference type="NCBI Taxonomy" id="1193142"/>
    <lineage>
        <taxon>Bacteria</taxon>
        <taxon>Pseudomonadati</taxon>
        <taxon>Pseudomonadota</taxon>
        <taxon>Alphaproteobacteria</taxon>
        <taxon>Rhodobacterales</taxon>
        <taxon>Roseobacteraceae</taxon>
        <taxon>Roseicyclus</taxon>
    </lineage>
</organism>
<protein>
    <submittedName>
        <fullName evidence="2">Carboxymuconolactone decarboxylase family protein</fullName>
    </submittedName>
</protein>
<keyword evidence="3" id="KW-1185">Reference proteome</keyword>
<dbReference type="PANTHER" id="PTHR33570:SF2">
    <property type="entry name" value="CARBOXYMUCONOLACTONE DECARBOXYLASE-LIKE DOMAIN-CONTAINING PROTEIN"/>
    <property type="match status" value="1"/>
</dbReference>
<evidence type="ECO:0000259" key="1">
    <source>
        <dbReference type="Pfam" id="PF02627"/>
    </source>
</evidence>
<comment type="caution">
    <text evidence="2">The sequence shown here is derived from an EMBL/GenBank/DDBJ whole genome shotgun (WGS) entry which is preliminary data.</text>
</comment>
<dbReference type="RefSeq" id="WP_259550159.1">
    <property type="nucleotide sequence ID" value="NZ_BAABHW010000002.1"/>
</dbReference>
<evidence type="ECO:0000313" key="3">
    <source>
        <dbReference type="Proteomes" id="UP001499910"/>
    </source>
</evidence>
<name>A0ABP9L768_9RHOB</name>
<accession>A0ABP9L768</accession>
<proteinExistence type="predicted"/>
<dbReference type="InterPro" id="IPR052512">
    <property type="entry name" value="4CMD/NDH-1_regulator"/>
</dbReference>
<dbReference type="PANTHER" id="PTHR33570">
    <property type="entry name" value="4-CARBOXYMUCONOLACTONE DECARBOXYLASE FAMILY PROTEIN"/>
    <property type="match status" value="1"/>
</dbReference>
<dbReference type="InterPro" id="IPR003779">
    <property type="entry name" value="CMD-like"/>
</dbReference>
<evidence type="ECO:0000313" key="2">
    <source>
        <dbReference type="EMBL" id="GAA5071788.1"/>
    </source>
</evidence>